<keyword evidence="3" id="KW-0223">Dioxygenase</keyword>
<dbReference type="GO" id="GO:0046491">
    <property type="term" value="P:L-methylmalonyl-CoA metabolic process"/>
    <property type="evidence" value="ECO:0007669"/>
    <property type="project" value="TreeGrafter"/>
</dbReference>
<dbReference type="RefSeq" id="WP_012932053.1">
    <property type="nucleotide sequence ID" value="NC_013739.1"/>
</dbReference>
<dbReference type="InterPro" id="IPR029068">
    <property type="entry name" value="Glyas_Bleomycin-R_OHBP_Dase"/>
</dbReference>
<feature type="domain" description="VOC" evidence="2">
    <location>
        <begin position="5"/>
        <end position="146"/>
    </location>
</feature>
<dbReference type="PANTHER" id="PTHR43048">
    <property type="entry name" value="METHYLMALONYL-COA EPIMERASE"/>
    <property type="match status" value="1"/>
</dbReference>
<dbReference type="KEGG" id="cwo:Cwoe_0565"/>
<accession>D3F8D0</accession>
<dbReference type="GO" id="GO:0004493">
    <property type="term" value="F:methylmalonyl-CoA epimerase activity"/>
    <property type="evidence" value="ECO:0007669"/>
    <property type="project" value="TreeGrafter"/>
</dbReference>
<keyword evidence="1" id="KW-0479">Metal-binding</keyword>
<organism evidence="3 4">
    <name type="scientific">Conexibacter woesei (strain DSM 14684 / CCUG 47730 / CIP 108061 / JCM 11494 / NBRC 100937 / ID131577)</name>
    <dbReference type="NCBI Taxonomy" id="469383"/>
    <lineage>
        <taxon>Bacteria</taxon>
        <taxon>Bacillati</taxon>
        <taxon>Actinomycetota</taxon>
        <taxon>Thermoleophilia</taxon>
        <taxon>Solirubrobacterales</taxon>
        <taxon>Conexibacteraceae</taxon>
        <taxon>Conexibacter</taxon>
    </lineage>
</organism>
<reference evidence="3 4" key="1">
    <citation type="journal article" date="2010" name="Stand. Genomic Sci.">
        <title>Complete genome sequence of Conexibacter woesei type strain (ID131577).</title>
        <authorList>
            <person name="Pukall R."/>
            <person name="Lapidus A."/>
            <person name="Glavina Del Rio T."/>
            <person name="Copeland A."/>
            <person name="Tice H."/>
            <person name="Cheng J.-F."/>
            <person name="Lucas S."/>
            <person name="Chen F."/>
            <person name="Nolan M."/>
            <person name="Bruce D."/>
            <person name="Goodwin L."/>
            <person name="Pitluck S."/>
            <person name="Mavromatis K."/>
            <person name="Ivanova N."/>
            <person name="Ovchinnikova G."/>
            <person name="Pati A."/>
            <person name="Chen A."/>
            <person name="Palaniappan K."/>
            <person name="Land M."/>
            <person name="Hauser L."/>
            <person name="Chang Y.-J."/>
            <person name="Jeffries C.D."/>
            <person name="Chain P."/>
            <person name="Meincke L."/>
            <person name="Sims D."/>
            <person name="Brettin T."/>
            <person name="Detter J.C."/>
            <person name="Rohde M."/>
            <person name="Goeker M."/>
            <person name="Bristow J."/>
            <person name="Eisen J.A."/>
            <person name="Markowitz V."/>
            <person name="Kyrpides N.C."/>
            <person name="Klenk H.-P."/>
            <person name="Hugenholtz P."/>
        </authorList>
    </citation>
    <scope>NUCLEOTIDE SEQUENCE [LARGE SCALE GENOMIC DNA]</scope>
    <source>
        <strain evidence="4">DSM 14684 / CIP 108061 / JCM 11494 / NBRC 100937 / ID131577</strain>
    </source>
</reference>
<proteinExistence type="predicted"/>
<evidence type="ECO:0000313" key="4">
    <source>
        <dbReference type="Proteomes" id="UP000008229"/>
    </source>
</evidence>
<keyword evidence="4" id="KW-1185">Reference proteome</keyword>
<dbReference type="GO" id="GO:0046872">
    <property type="term" value="F:metal ion binding"/>
    <property type="evidence" value="ECO:0007669"/>
    <property type="project" value="UniProtKB-KW"/>
</dbReference>
<name>D3F8D0_CONWI</name>
<dbReference type="InterPro" id="IPR037523">
    <property type="entry name" value="VOC_core"/>
</dbReference>
<dbReference type="SUPFAM" id="SSF54593">
    <property type="entry name" value="Glyoxalase/Bleomycin resistance protein/Dihydroxybiphenyl dioxygenase"/>
    <property type="match status" value="1"/>
</dbReference>
<dbReference type="HOGENOM" id="CLU_046006_2_2_11"/>
<gene>
    <name evidence="3" type="ordered locus">Cwoe_0565</name>
</gene>
<dbReference type="InterPro" id="IPR004360">
    <property type="entry name" value="Glyas_Fos-R_dOase_dom"/>
</dbReference>
<evidence type="ECO:0000256" key="1">
    <source>
        <dbReference type="ARBA" id="ARBA00022723"/>
    </source>
</evidence>
<evidence type="ECO:0000313" key="3">
    <source>
        <dbReference type="EMBL" id="ADB49000.1"/>
    </source>
</evidence>
<dbReference type="GO" id="GO:0051213">
    <property type="term" value="F:dioxygenase activity"/>
    <property type="evidence" value="ECO:0007669"/>
    <property type="project" value="UniProtKB-KW"/>
</dbReference>
<dbReference type="PROSITE" id="PS51819">
    <property type="entry name" value="VOC"/>
    <property type="match status" value="1"/>
</dbReference>
<dbReference type="OrthoDB" id="115162at2"/>
<dbReference type="Proteomes" id="UP000008229">
    <property type="component" value="Chromosome"/>
</dbReference>
<dbReference type="Pfam" id="PF00903">
    <property type="entry name" value="Glyoxalase"/>
    <property type="match status" value="1"/>
</dbReference>
<reference evidence="4" key="2">
    <citation type="submission" date="2010-01" db="EMBL/GenBank/DDBJ databases">
        <title>The complete genome of Conexibacter woesei DSM 14684.</title>
        <authorList>
            <consortium name="US DOE Joint Genome Institute (JGI-PGF)"/>
            <person name="Lucas S."/>
            <person name="Copeland A."/>
            <person name="Lapidus A."/>
            <person name="Glavina del Rio T."/>
            <person name="Dalin E."/>
            <person name="Tice H."/>
            <person name="Bruce D."/>
            <person name="Goodwin L."/>
            <person name="Pitluck S."/>
            <person name="Kyrpides N."/>
            <person name="Mavromatis K."/>
            <person name="Ivanova N."/>
            <person name="Mikhailova N."/>
            <person name="Chertkov O."/>
            <person name="Brettin T."/>
            <person name="Detter J.C."/>
            <person name="Han C."/>
            <person name="Larimer F."/>
            <person name="Land M."/>
            <person name="Hauser L."/>
            <person name="Markowitz V."/>
            <person name="Cheng J.-F."/>
            <person name="Hugenholtz P."/>
            <person name="Woyke T."/>
            <person name="Wu D."/>
            <person name="Pukall R."/>
            <person name="Steenblock K."/>
            <person name="Schneider S."/>
            <person name="Klenk H.-P."/>
            <person name="Eisen J.A."/>
        </authorList>
    </citation>
    <scope>NUCLEOTIDE SEQUENCE [LARGE SCALE GENOMIC DNA]</scope>
    <source>
        <strain evidence="4">DSM 14684 / CIP 108061 / JCM 11494 / NBRC 100937 / ID131577</strain>
    </source>
</reference>
<dbReference type="STRING" id="469383.Cwoe_0565"/>
<dbReference type="EMBL" id="CP001854">
    <property type="protein sequence ID" value="ADB49000.1"/>
    <property type="molecule type" value="Genomic_DNA"/>
</dbReference>
<dbReference type="eggNOG" id="COG0346">
    <property type="taxonomic scope" value="Bacteria"/>
</dbReference>
<keyword evidence="3" id="KW-0560">Oxidoreductase</keyword>
<sequence length="150" mass="16331">MTVLSADHVGFTVSDLDRAVAWYEHLLGAAPLHVERRYDHAYTGEMIGYAGAELSWAYFALPGGGHLELIEYARPAPLPGVPETRAIGNGHLCLLVEDIHAEYERLAPVATFRAPAPVRITAGANEGGWAVYLRDPDGITIELIQRRAAD</sequence>
<dbReference type="AlphaFoldDB" id="D3F8D0"/>
<evidence type="ECO:0000259" key="2">
    <source>
        <dbReference type="PROSITE" id="PS51819"/>
    </source>
</evidence>
<dbReference type="InterPro" id="IPR051785">
    <property type="entry name" value="MMCE/EMCE_epimerase"/>
</dbReference>
<dbReference type="PANTHER" id="PTHR43048:SF3">
    <property type="entry name" value="METHYLMALONYL-COA EPIMERASE, MITOCHONDRIAL"/>
    <property type="match status" value="1"/>
</dbReference>
<dbReference type="Gene3D" id="3.10.180.10">
    <property type="entry name" value="2,3-Dihydroxybiphenyl 1,2-Dioxygenase, domain 1"/>
    <property type="match status" value="1"/>
</dbReference>
<protein>
    <submittedName>
        <fullName evidence="3">Glyoxalase/bleomycin resistance protein/dioxygenase</fullName>
    </submittedName>
</protein>